<organism evidence="2 3">
    <name type="scientific">Pannus brasiliensis CCIBt3594</name>
    <dbReference type="NCBI Taxonomy" id="1427578"/>
    <lineage>
        <taxon>Bacteria</taxon>
        <taxon>Bacillati</taxon>
        <taxon>Cyanobacteriota</taxon>
        <taxon>Cyanophyceae</taxon>
        <taxon>Oscillatoriophycideae</taxon>
        <taxon>Chroococcales</taxon>
        <taxon>Microcystaceae</taxon>
        <taxon>Pannus</taxon>
    </lineage>
</organism>
<keyword evidence="2" id="KW-0378">Hydrolase</keyword>
<dbReference type="SMART" id="SM00849">
    <property type="entry name" value="Lactamase_B"/>
    <property type="match status" value="1"/>
</dbReference>
<dbReference type="EMBL" id="JBAFSM010000022">
    <property type="protein sequence ID" value="MEG3438016.1"/>
    <property type="molecule type" value="Genomic_DNA"/>
</dbReference>
<dbReference type="RefSeq" id="WP_332865500.1">
    <property type="nucleotide sequence ID" value="NZ_JBAFSM010000022.1"/>
</dbReference>
<dbReference type="InterPro" id="IPR036866">
    <property type="entry name" value="RibonucZ/Hydroxyglut_hydro"/>
</dbReference>
<dbReference type="Gene3D" id="3.60.15.10">
    <property type="entry name" value="Ribonuclease Z/Hydroxyacylglutathione hydrolase-like"/>
    <property type="match status" value="1"/>
</dbReference>
<dbReference type="Gene3D" id="3.40.50.10890">
    <property type="match status" value="1"/>
</dbReference>
<dbReference type="AlphaFoldDB" id="A0AAW9QVK5"/>
<dbReference type="SUPFAM" id="SSF56281">
    <property type="entry name" value="Metallo-hydrolase/oxidoreductase"/>
    <property type="match status" value="1"/>
</dbReference>
<dbReference type="GO" id="GO:0004521">
    <property type="term" value="F:RNA endonuclease activity"/>
    <property type="evidence" value="ECO:0007669"/>
    <property type="project" value="TreeGrafter"/>
</dbReference>
<sequence length="548" mass="62097">MNQRSSIIPESKSLLSCLPFGVGHDREGVCLLVKIGPYRILLDCGLADITPLTIEKKSPADLVFCSHAHADHARGLLPLHRLYPQLPIYASEVTVSLLPLNWLGSREEIPNFCQGWPWQVPIELFDDLSVEIFPAGHLPGAAVVLFTYKTPKRSYRVMYTGDFSLSNFQLVEGLSIDRLRGLSPDALIIEGSYGTQRHPHRRQQEKQLMNRIHEAVSSGQNVLLPAPVLGAGQEILKLLRSHHQFTGRDLDIWVEGNIATACDIYLDLLPRFPVSVQNFAKHQPLFWDDRICPRLRRLTDKDLPLGGDVPAIVLTDRLDNLQRYLAGSRSWLLLIPEHYQNRLPAESARWKTYQRSRFLTIETYLLAEHSDSRNTTQLIHNLRPQHVIFVHGSPLYLADLTSLEELQNRYQLHSPAVGTLVELPVGDRFIQPTPPALTHYEGEINEGNSHVTITLPDSIARDPRWSHFADTGLVEARWQGEDLLLRGVSQRELLSESHARTSKAIEEIDSCRICSHYKSQRCWNPASPLYGFKVVPEGYCPVFESIEN</sequence>
<dbReference type="InterPro" id="IPR050698">
    <property type="entry name" value="MBL"/>
</dbReference>
<evidence type="ECO:0000313" key="3">
    <source>
        <dbReference type="Proteomes" id="UP001328733"/>
    </source>
</evidence>
<keyword evidence="3" id="KW-1185">Reference proteome</keyword>
<evidence type="ECO:0000259" key="1">
    <source>
        <dbReference type="SMART" id="SM00849"/>
    </source>
</evidence>
<name>A0AAW9QVK5_9CHRO</name>
<reference evidence="2 3" key="1">
    <citation type="submission" date="2024-01" db="EMBL/GenBank/DDBJ databases">
        <title>Genomic insights into the taxonomy and metabolism of the cyanobacterium Pannus brasiliensis CCIBt3594.</title>
        <authorList>
            <person name="Machado M."/>
            <person name="Botero N.B."/>
            <person name="Andreote A.P.D."/>
            <person name="Feitosa A.M.T."/>
            <person name="Popin R."/>
            <person name="Sivonen K."/>
            <person name="Fiore M.F."/>
        </authorList>
    </citation>
    <scope>NUCLEOTIDE SEQUENCE [LARGE SCALE GENOMIC DNA]</scope>
    <source>
        <strain evidence="2 3">CCIBt3594</strain>
    </source>
</reference>
<dbReference type="PANTHER" id="PTHR11203">
    <property type="entry name" value="CLEAVAGE AND POLYADENYLATION SPECIFICITY FACTOR FAMILY MEMBER"/>
    <property type="match status" value="1"/>
</dbReference>
<feature type="domain" description="Metallo-beta-lactamase" evidence="1">
    <location>
        <begin position="27"/>
        <end position="220"/>
    </location>
</feature>
<accession>A0AAW9QVK5</accession>
<dbReference type="PANTHER" id="PTHR11203:SF37">
    <property type="entry name" value="INTEGRATOR COMPLEX SUBUNIT 11"/>
    <property type="match status" value="1"/>
</dbReference>
<evidence type="ECO:0000313" key="2">
    <source>
        <dbReference type="EMBL" id="MEG3438016.1"/>
    </source>
</evidence>
<protein>
    <submittedName>
        <fullName evidence="2">MBL fold metallo-hydrolase</fullName>
        <ecNumber evidence="2">3.-.-.-</ecNumber>
    </submittedName>
</protein>
<dbReference type="InterPro" id="IPR001279">
    <property type="entry name" value="Metallo-B-lactamas"/>
</dbReference>
<dbReference type="Pfam" id="PF12706">
    <property type="entry name" value="Lactamase_B_2"/>
    <property type="match status" value="1"/>
</dbReference>
<dbReference type="GO" id="GO:0016787">
    <property type="term" value="F:hydrolase activity"/>
    <property type="evidence" value="ECO:0007669"/>
    <property type="project" value="UniProtKB-KW"/>
</dbReference>
<comment type="caution">
    <text evidence="2">The sequence shown here is derived from an EMBL/GenBank/DDBJ whole genome shotgun (WGS) entry which is preliminary data.</text>
</comment>
<proteinExistence type="predicted"/>
<dbReference type="EC" id="3.-.-.-" evidence="2"/>
<gene>
    <name evidence="2" type="ORF">V0288_12885</name>
</gene>
<dbReference type="Proteomes" id="UP001328733">
    <property type="component" value="Unassembled WGS sequence"/>
</dbReference>